<comment type="similarity">
    <text evidence="1">Belongs to the sigma-70 factor family. ECF subfamily.</text>
</comment>
<gene>
    <name evidence="6" type="ORF">LCGC14_2568500</name>
</gene>
<keyword evidence="3" id="KW-0731">Sigma factor</keyword>
<evidence type="ECO:0000313" key="6">
    <source>
        <dbReference type="EMBL" id="KKL09173.1"/>
    </source>
</evidence>
<proteinExistence type="inferred from homology"/>
<dbReference type="InterPro" id="IPR013325">
    <property type="entry name" value="RNA_pol_sigma_r2"/>
</dbReference>
<dbReference type="InterPro" id="IPR039425">
    <property type="entry name" value="RNA_pol_sigma-70-like"/>
</dbReference>
<organism evidence="6">
    <name type="scientific">marine sediment metagenome</name>
    <dbReference type="NCBI Taxonomy" id="412755"/>
    <lineage>
        <taxon>unclassified sequences</taxon>
        <taxon>metagenomes</taxon>
        <taxon>ecological metagenomes</taxon>
    </lineage>
</organism>
<dbReference type="GO" id="GO:0006352">
    <property type="term" value="P:DNA-templated transcription initiation"/>
    <property type="evidence" value="ECO:0007669"/>
    <property type="project" value="InterPro"/>
</dbReference>
<evidence type="ECO:0000256" key="3">
    <source>
        <dbReference type="ARBA" id="ARBA00023082"/>
    </source>
</evidence>
<dbReference type="Gene3D" id="1.10.1740.10">
    <property type="match status" value="1"/>
</dbReference>
<dbReference type="InterPro" id="IPR013324">
    <property type="entry name" value="RNA_pol_sigma_r3/r4-like"/>
</dbReference>
<evidence type="ECO:0000259" key="5">
    <source>
        <dbReference type="Pfam" id="PF08281"/>
    </source>
</evidence>
<dbReference type="Gene3D" id="1.10.10.10">
    <property type="entry name" value="Winged helix-like DNA-binding domain superfamily/Winged helix DNA-binding domain"/>
    <property type="match status" value="1"/>
</dbReference>
<dbReference type="InterPro" id="IPR013249">
    <property type="entry name" value="RNA_pol_sigma70_r4_t2"/>
</dbReference>
<evidence type="ECO:0000256" key="1">
    <source>
        <dbReference type="ARBA" id="ARBA00010641"/>
    </source>
</evidence>
<dbReference type="InterPro" id="IPR036388">
    <property type="entry name" value="WH-like_DNA-bd_sf"/>
</dbReference>
<dbReference type="PANTHER" id="PTHR43133">
    <property type="entry name" value="RNA POLYMERASE ECF-TYPE SIGMA FACTO"/>
    <property type="match status" value="1"/>
</dbReference>
<dbReference type="Pfam" id="PF08281">
    <property type="entry name" value="Sigma70_r4_2"/>
    <property type="match status" value="1"/>
</dbReference>
<name>A0A0F9DAR3_9ZZZZ</name>
<dbReference type="SUPFAM" id="SSF88659">
    <property type="entry name" value="Sigma3 and sigma4 domains of RNA polymerase sigma factors"/>
    <property type="match status" value="1"/>
</dbReference>
<feature type="non-terminal residue" evidence="6">
    <location>
        <position position="1"/>
    </location>
</feature>
<evidence type="ECO:0000256" key="4">
    <source>
        <dbReference type="ARBA" id="ARBA00023163"/>
    </source>
</evidence>
<feature type="domain" description="RNA polymerase sigma factor 70 region 4 type 2" evidence="5">
    <location>
        <begin position="63"/>
        <end position="112"/>
    </location>
</feature>
<dbReference type="EMBL" id="LAZR01042586">
    <property type="protein sequence ID" value="KKL09173.1"/>
    <property type="molecule type" value="Genomic_DNA"/>
</dbReference>
<protein>
    <recommendedName>
        <fullName evidence="5">RNA polymerase sigma factor 70 region 4 type 2 domain-containing protein</fullName>
    </recommendedName>
</protein>
<sequence>QEAFAKACRRLNSLKSPSSFGAWLTAICRNEARSILRQTPKTESLGDRDVPEKIFEENPDVDLVLQAIKRLPVDARELLYLKYRNELSYEAIAELLDTTPQAVHGRLQRTRQSVKTYVERQRNRRLS</sequence>
<evidence type="ECO:0000256" key="2">
    <source>
        <dbReference type="ARBA" id="ARBA00023015"/>
    </source>
</evidence>
<dbReference type="SUPFAM" id="SSF88946">
    <property type="entry name" value="Sigma2 domain of RNA polymerase sigma factors"/>
    <property type="match status" value="1"/>
</dbReference>
<dbReference type="AlphaFoldDB" id="A0A0F9DAR3"/>
<dbReference type="NCBIfam" id="TIGR02937">
    <property type="entry name" value="sigma70-ECF"/>
    <property type="match status" value="1"/>
</dbReference>
<reference evidence="6" key="1">
    <citation type="journal article" date="2015" name="Nature">
        <title>Complex archaea that bridge the gap between prokaryotes and eukaryotes.</title>
        <authorList>
            <person name="Spang A."/>
            <person name="Saw J.H."/>
            <person name="Jorgensen S.L."/>
            <person name="Zaremba-Niedzwiedzka K."/>
            <person name="Martijn J."/>
            <person name="Lind A.E."/>
            <person name="van Eijk R."/>
            <person name="Schleper C."/>
            <person name="Guy L."/>
            <person name="Ettema T.J."/>
        </authorList>
    </citation>
    <scope>NUCLEOTIDE SEQUENCE</scope>
</reference>
<dbReference type="PANTHER" id="PTHR43133:SF51">
    <property type="entry name" value="RNA POLYMERASE SIGMA FACTOR"/>
    <property type="match status" value="1"/>
</dbReference>
<dbReference type="InterPro" id="IPR014284">
    <property type="entry name" value="RNA_pol_sigma-70_dom"/>
</dbReference>
<comment type="caution">
    <text evidence="6">The sequence shown here is derived from an EMBL/GenBank/DDBJ whole genome shotgun (WGS) entry which is preliminary data.</text>
</comment>
<keyword evidence="4" id="KW-0804">Transcription</keyword>
<dbReference type="GO" id="GO:0016987">
    <property type="term" value="F:sigma factor activity"/>
    <property type="evidence" value="ECO:0007669"/>
    <property type="project" value="UniProtKB-KW"/>
</dbReference>
<dbReference type="GO" id="GO:0003677">
    <property type="term" value="F:DNA binding"/>
    <property type="evidence" value="ECO:0007669"/>
    <property type="project" value="InterPro"/>
</dbReference>
<accession>A0A0F9DAR3</accession>
<keyword evidence="2" id="KW-0805">Transcription regulation</keyword>